<dbReference type="AlphaFoldDB" id="A0A392SDX6"/>
<proteinExistence type="predicted"/>
<accession>A0A392SDX6</accession>
<comment type="caution">
    <text evidence="1">The sequence shown here is derived from an EMBL/GenBank/DDBJ whole genome shotgun (WGS) entry which is preliminary data.</text>
</comment>
<protein>
    <submittedName>
        <fullName evidence="1">GRAS family transcription factor</fullName>
    </submittedName>
</protein>
<reference evidence="1 2" key="1">
    <citation type="journal article" date="2018" name="Front. Plant Sci.">
        <title>Red Clover (Trifolium pratense) and Zigzag Clover (T. medium) - A Picture of Genomic Similarities and Differences.</title>
        <authorList>
            <person name="Dluhosova J."/>
            <person name="Istvanek J."/>
            <person name="Nedelnik J."/>
            <person name="Repkova J."/>
        </authorList>
    </citation>
    <scope>NUCLEOTIDE SEQUENCE [LARGE SCALE GENOMIC DNA]</scope>
    <source>
        <strain evidence="2">cv. 10/8</strain>
        <tissue evidence="1">Leaf</tissue>
    </source>
</reference>
<evidence type="ECO:0000313" key="1">
    <source>
        <dbReference type="EMBL" id="MCI46150.1"/>
    </source>
</evidence>
<dbReference type="EMBL" id="LXQA010353412">
    <property type="protein sequence ID" value="MCI46150.1"/>
    <property type="molecule type" value="Genomic_DNA"/>
</dbReference>
<keyword evidence="2" id="KW-1185">Reference proteome</keyword>
<dbReference type="Proteomes" id="UP000265520">
    <property type="component" value="Unassembled WGS sequence"/>
</dbReference>
<feature type="non-terminal residue" evidence="1">
    <location>
        <position position="90"/>
    </location>
</feature>
<evidence type="ECO:0000313" key="2">
    <source>
        <dbReference type="Proteomes" id="UP000265520"/>
    </source>
</evidence>
<sequence length="90" mass="10392">MLVHVMAQRALTDAMELMANAMAQEVVSRTADRVAQEARRDGEDELRLERFMNNKPLIFKGGYDPNGAQTWLEGIERIFRAMRCLDEHRV</sequence>
<name>A0A392SDX6_9FABA</name>
<organism evidence="1 2">
    <name type="scientific">Trifolium medium</name>
    <dbReference type="NCBI Taxonomy" id="97028"/>
    <lineage>
        <taxon>Eukaryota</taxon>
        <taxon>Viridiplantae</taxon>
        <taxon>Streptophyta</taxon>
        <taxon>Embryophyta</taxon>
        <taxon>Tracheophyta</taxon>
        <taxon>Spermatophyta</taxon>
        <taxon>Magnoliopsida</taxon>
        <taxon>eudicotyledons</taxon>
        <taxon>Gunneridae</taxon>
        <taxon>Pentapetalae</taxon>
        <taxon>rosids</taxon>
        <taxon>fabids</taxon>
        <taxon>Fabales</taxon>
        <taxon>Fabaceae</taxon>
        <taxon>Papilionoideae</taxon>
        <taxon>50 kb inversion clade</taxon>
        <taxon>NPAAA clade</taxon>
        <taxon>Hologalegina</taxon>
        <taxon>IRL clade</taxon>
        <taxon>Trifolieae</taxon>
        <taxon>Trifolium</taxon>
    </lineage>
</organism>